<name>A0A8D7AHM3_MUSAM</name>
<dbReference type="SUPFAM" id="SSF57850">
    <property type="entry name" value="RING/U-box"/>
    <property type="match status" value="1"/>
</dbReference>
<evidence type="ECO:0000256" key="8">
    <source>
        <dbReference type="ARBA" id="ARBA00022729"/>
    </source>
</evidence>
<dbReference type="GO" id="GO:0061630">
    <property type="term" value="F:ubiquitin protein ligase activity"/>
    <property type="evidence" value="ECO:0007669"/>
    <property type="project" value="UniProtKB-EC"/>
</dbReference>
<dbReference type="InterPro" id="IPR013083">
    <property type="entry name" value="Znf_RING/FYVE/PHD"/>
</dbReference>
<sequence>MALSSYPPRATLVTDGVPSPPFVISTHHHRPAWKARETMSLHHRQLDLVTHLVPRHLLTAAADDLDVGAAPSPSPSFHPSSFVAPFRPGIAVIVGVLTIIFSLTFLLLLYARHCKRSAASYGAGGSANGGFPPSASERRHSGVDRAVVESLPVFRFGSLQGQKEGLECAVCLSRFEPTEALRLLPKCRHGFHVECVDTWLDAHSTCPLCRVRVDPEDVLLVPRSVPESHGGGGGEKADTKGGGDGATTVAPNPFGRRISGRHSSAGERSSEPLQIVVHRAEPAGTRWRRSADLPGFGKPGVDAAVAGAPRVRKDKLLPTEATEDREAFERRHSHRIVVSDVDVRLDRWSDLRPTDLLFLRREMIITESGRFSASKAVRALSSSTAPGDADAAASRCASEIAGVHRMPSGRANPTGAGGARRAAEEERTLRRWMGFAAMRTAARSGEAGEREPAGDLNRR</sequence>
<comment type="pathway">
    <text evidence="3">Protein modification; protein ubiquitination.</text>
</comment>
<feature type="region of interest" description="Disordered" evidence="16">
    <location>
        <begin position="440"/>
        <end position="459"/>
    </location>
</feature>
<feature type="compositionally biased region" description="Basic and acidic residues" evidence="16">
    <location>
        <begin position="446"/>
        <end position="459"/>
    </location>
</feature>
<evidence type="ECO:0000256" key="10">
    <source>
        <dbReference type="ARBA" id="ARBA00022786"/>
    </source>
</evidence>
<keyword evidence="10" id="KW-0833">Ubl conjugation pathway</keyword>
<keyword evidence="13 17" id="KW-0472">Membrane</keyword>
<evidence type="ECO:0000256" key="5">
    <source>
        <dbReference type="ARBA" id="ARBA00022679"/>
    </source>
</evidence>
<evidence type="ECO:0000256" key="4">
    <source>
        <dbReference type="ARBA" id="ARBA00012483"/>
    </source>
</evidence>
<dbReference type="EC" id="2.3.2.27" evidence="4"/>
<dbReference type="GO" id="GO:0016020">
    <property type="term" value="C:membrane"/>
    <property type="evidence" value="ECO:0007669"/>
    <property type="project" value="UniProtKB-SubCell"/>
</dbReference>
<protein>
    <recommendedName>
        <fullName evidence="4">RING-type E3 ubiquitin transferase</fullName>
        <ecNumber evidence="4">2.3.2.27</ecNumber>
    </recommendedName>
</protein>
<evidence type="ECO:0000256" key="7">
    <source>
        <dbReference type="ARBA" id="ARBA00022723"/>
    </source>
</evidence>
<evidence type="ECO:0000256" key="6">
    <source>
        <dbReference type="ARBA" id="ARBA00022692"/>
    </source>
</evidence>
<comment type="similarity">
    <text evidence="14">Belongs to the RING-type zinc finger family. ATL subfamily.</text>
</comment>
<dbReference type="FunFam" id="3.30.40.10:FF:000285">
    <property type="entry name" value="RING-H2 finger protein ATL43"/>
    <property type="match status" value="1"/>
</dbReference>
<dbReference type="PROSITE" id="PS50089">
    <property type="entry name" value="ZF_RING_2"/>
    <property type="match status" value="1"/>
</dbReference>
<evidence type="ECO:0000256" key="14">
    <source>
        <dbReference type="ARBA" id="ARBA00024209"/>
    </source>
</evidence>
<evidence type="ECO:0000256" key="17">
    <source>
        <dbReference type="SAM" id="Phobius"/>
    </source>
</evidence>
<feature type="region of interest" description="Disordered" evidence="16">
    <location>
        <begin position="222"/>
        <end position="270"/>
    </location>
</feature>
<evidence type="ECO:0000256" key="2">
    <source>
        <dbReference type="ARBA" id="ARBA00004167"/>
    </source>
</evidence>
<gene>
    <name evidence="19" type="ORF">GSMUA_207900.1</name>
</gene>
<evidence type="ECO:0000313" key="19">
    <source>
        <dbReference type="EMBL" id="CAG1849204.1"/>
    </source>
</evidence>
<dbReference type="AlphaFoldDB" id="A0A8D7AHM3"/>
<keyword evidence="5" id="KW-0808">Transferase</keyword>
<feature type="domain" description="RING-type" evidence="18">
    <location>
        <begin position="168"/>
        <end position="210"/>
    </location>
</feature>
<evidence type="ECO:0000256" key="15">
    <source>
        <dbReference type="PROSITE-ProRule" id="PRU00175"/>
    </source>
</evidence>
<dbReference type="PANTHER" id="PTHR46539">
    <property type="entry name" value="E3 UBIQUITIN-PROTEIN LIGASE ATL42"/>
    <property type="match status" value="1"/>
</dbReference>
<accession>A0A8D7AHM3</accession>
<dbReference type="PANTHER" id="PTHR46539:SF2">
    <property type="entry name" value="RING-H2 FINGER PROTEIN ATL43"/>
    <property type="match status" value="1"/>
</dbReference>
<keyword evidence="6 17" id="KW-0812">Transmembrane</keyword>
<dbReference type="GO" id="GO:0008270">
    <property type="term" value="F:zinc ion binding"/>
    <property type="evidence" value="ECO:0007669"/>
    <property type="project" value="UniProtKB-KW"/>
</dbReference>
<organism evidence="19">
    <name type="scientific">Musa acuminata subsp. malaccensis</name>
    <name type="common">Wild banana</name>
    <name type="synonym">Musa malaccensis</name>
    <dbReference type="NCBI Taxonomy" id="214687"/>
    <lineage>
        <taxon>Eukaryota</taxon>
        <taxon>Viridiplantae</taxon>
        <taxon>Streptophyta</taxon>
        <taxon>Embryophyta</taxon>
        <taxon>Tracheophyta</taxon>
        <taxon>Spermatophyta</taxon>
        <taxon>Magnoliopsida</taxon>
        <taxon>Liliopsida</taxon>
        <taxon>Zingiberales</taxon>
        <taxon>Musaceae</taxon>
        <taxon>Musa</taxon>
    </lineage>
</organism>
<dbReference type="CDD" id="cd16461">
    <property type="entry name" value="RING-H2_EL5-like"/>
    <property type="match status" value="1"/>
</dbReference>
<proteinExistence type="inferred from homology"/>
<feature type="transmembrane region" description="Helical" evidence="17">
    <location>
        <begin position="89"/>
        <end position="111"/>
    </location>
</feature>
<keyword evidence="8" id="KW-0732">Signal</keyword>
<dbReference type="SMART" id="SM00184">
    <property type="entry name" value="RING"/>
    <property type="match status" value="1"/>
</dbReference>
<keyword evidence="7" id="KW-0479">Metal-binding</keyword>
<evidence type="ECO:0000256" key="13">
    <source>
        <dbReference type="ARBA" id="ARBA00023136"/>
    </source>
</evidence>
<comment type="catalytic activity">
    <reaction evidence="1">
        <text>S-ubiquitinyl-[E2 ubiquitin-conjugating enzyme]-L-cysteine + [acceptor protein]-L-lysine = [E2 ubiquitin-conjugating enzyme]-L-cysteine + N(6)-ubiquitinyl-[acceptor protein]-L-lysine.</text>
        <dbReference type="EC" id="2.3.2.27"/>
    </reaction>
</comment>
<dbReference type="Pfam" id="PF13639">
    <property type="entry name" value="zf-RING_2"/>
    <property type="match status" value="1"/>
</dbReference>
<dbReference type="EMBL" id="HG996468">
    <property type="protein sequence ID" value="CAG1849204.1"/>
    <property type="molecule type" value="Genomic_DNA"/>
</dbReference>
<evidence type="ECO:0000256" key="3">
    <source>
        <dbReference type="ARBA" id="ARBA00004906"/>
    </source>
</evidence>
<keyword evidence="12 17" id="KW-1133">Transmembrane helix</keyword>
<evidence type="ECO:0000256" key="16">
    <source>
        <dbReference type="SAM" id="MobiDB-lite"/>
    </source>
</evidence>
<comment type="subcellular location">
    <subcellularLocation>
        <location evidence="2">Membrane</location>
        <topology evidence="2">Single-pass membrane protein</topology>
    </subcellularLocation>
</comment>
<keyword evidence="9 15" id="KW-0863">Zinc-finger</keyword>
<evidence type="ECO:0000256" key="9">
    <source>
        <dbReference type="ARBA" id="ARBA00022771"/>
    </source>
</evidence>
<keyword evidence="11" id="KW-0862">Zinc</keyword>
<dbReference type="InterPro" id="IPR001841">
    <property type="entry name" value="Znf_RING"/>
</dbReference>
<evidence type="ECO:0000256" key="11">
    <source>
        <dbReference type="ARBA" id="ARBA00022833"/>
    </source>
</evidence>
<evidence type="ECO:0000256" key="12">
    <source>
        <dbReference type="ARBA" id="ARBA00022989"/>
    </source>
</evidence>
<dbReference type="Gene3D" id="3.30.40.10">
    <property type="entry name" value="Zinc/RING finger domain, C3HC4 (zinc finger)"/>
    <property type="match status" value="1"/>
</dbReference>
<evidence type="ECO:0000256" key="1">
    <source>
        <dbReference type="ARBA" id="ARBA00000900"/>
    </source>
</evidence>
<evidence type="ECO:0000259" key="18">
    <source>
        <dbReference type="PROSITE" id="PS50089"/>
    </source>
</evidence>
<reference evidence="19" key="1">
    <citation type="submission" date="2021-03" db="EMBL/GenBank/DDBJ databases">
        <authorList>
            <consortium name="Genoscope - CEA"/>
            <person name="William W."/>
        </authorList>
    </citation>
    <scope>NUCLEOTIDE SEQUENCE</scope>
    <source>
        <strain evidence="19">Doubled-haploid Pahang</strain>
    </source>
</reference>